<keyword evidence="3" id="KW-1003">Cell membrane</keyword>
<comment type="subcellular location">
    <subcellularLocation>
        <location evidence="2">Cell membrane</location>
        <topology evidence="2">Multi-pass membrane protein</topology>
    </subcellularLocation>
</comment>
<evidence type="ECO:0000313" key="15">
    <source>
        <dbReference type="EMBL" id="ADV63903.1"/>
    </source>
</evidence>
<keyword evidence="4" id="KW-0645">Protease</keyword>
<dbReference type="GO" id="GO:0005886">
    <property type="term" value="C:plasma membrane"/>
    <property type="evidence" value="ECO:0007669"/>
    <property type="project" value="UniProtKB-SubCell"/>
</dbReference>
<evidence type="ECO:0000256" key="12">
    <source>
        <dbReference type="SAM" id="MobiDB-lite"/>
    </source>
</evidence>
<name>E8R601_ISOPI</name>
<keyword evidence="7" id="KW-0378">Hydrolase</keyword>
<dbReference type="InterPro" id="IPR050083">
    <property type="entry name" value="HtpX_protease"/>
</dbReference>
<feature type="region of interest" description="Disordered" evidence="12">
    <location>
        <begin position="355"/>
        <end position="395"/>
    </location>
</feature>
<reference evidence="15 16" key="2">
    <citation type="journal article" date="2011" name="Stand. Genomic Sci.">
        <title>Complete genome sequence of Isosphaera pallida type strain (IS1B).</title>
        <authorList>
            <consortium name="US DOE Joint Genome Institute (JGI-PGF)"/>
            <person name="Goker M."/>
            <person name="Cleland D."/>
            <person name="Saunders E."/>
            <person name="Lapidus A."/>
            <person name="Nolan M."/>
            <person name="Lucas S."/>
            <person name="Hammon N."/>
            <person name="Deshpande S."/>
            <person name="Cheng J.F."/>
            <person name="Tapia R."/>
            <person name="Han C."/>
            <person name="Goodwin L."/>
            <person name="Pitluck S."/>
            <person name="Liolios K."/>
            <person name="Pagani I."/>
            <person name="Ivanova N."/>
            <person name="Mavromatis K."/>
            <person name="Pati A."/>
            <person name="Chen A."/>
            <person name="Palaniappan K."/>
            <person name="Land M."/>
            <person name="Hauser L."/>
            <person name="Chang Y.J."/>
            <person name="Jeffries C.D."/>
            <person name="Detter J.C."/>
            <person name="Beck B."/>
            <person name="Woyke T."/>
            <person name="Bristow J."/>
            <person name="Eisen J.A."/>
            <person name="Markowitz V."/>
            <person name="Hugenholtz P."/>
            <person name="Kyrpides N.C."/>
            <person name="Klenk H.P."/>
        </authorList>
    </citation>
    <scope>NUCLEOTIDE SEQUENCE [LARGE SCALE GENOMIC DNA]</scope>
    <source>
        <strain evidence="16">ATCC 43644 / DSM 9630 / IS1B</strain>
    </source>
</reference>
<evidence type="ECO:0000256" key="13">
    <source>
        <dbReference type="SAM" id="Phobius"/>
    </source>
</evidence>
<feature type="transmembrane region" description="Helical" evidence="13">
    <location>
        <begin position="64"/>
        <end position="84"/>
    </location>
</feature>
<feature type="domain" description="Peptidase M48" evidence="14">
    <location>
        <begin position="118"/>
        <end position="341"/>
    </location>
</feature>
<dbReference type="PANTHER" id="PTHR43221:SF1">
    <property type="entry name" value="PROTEASE HTPX"/>
    <property type="match status" value="1"/>
</dbReference>
<dbReference type="OrthoDB" id="15218at2"/>
<protein>
    <submittedName>
        <fullName evidence="15">Peptidase M48 Ste24p</fullName>
    </submittedName>
</protein>
<keyword evidence="8" id="KW-0862">Zinc</keyword>
<evidence type="ECO:0000256" key="7">
    <source>
        <dbReference type="ARBA" id="ARBA00022801"/>
    </source>
</evidence>
<organism evidence="15 16">
    <name type="scientific">Isosphaera pallida (strain ATCC 43644 / DSM 9630 / IS1B)</name>
    <dbReference type="NCBI Taxonomy" id="575540"/>
    <lineage>
        <taxon>Bacteria</taxon>
        <taxon>Pseudomonadati</taxon>
        <taxon>Planctomycetota</taxon>
        <taxon>Planctomycetia</taxon>
        <taxon>Isosphaerales</taxon>
        <taxon>Isosphaeraceae</taxon>
        <taxon>Isosphaera</taxon>
    </lineage>
</organism>
<sequence>MATDFFARQERARQQSRILFVGMALAVLTITFLVYLVAAFMFSESGSDGTPAPFQDSSLNGGDWLWNPSLFVTTTVLTLGIIGLSSLIKIAMLGSGGESVALALGGRPIPPGSRVPDERRLLNVVEEMALASGVPVPKVFILEEEPGINAFAAGYSPDDAAVAVTRGLLDVLDRDELQGVIAHEFSHILNGDMRINIRLIGVVAGILLLAQIGEILIRTGFYSSAGSRRDGKNSNSAAGLALFGLALVIIGSVGVLFGNLIKAAISRQREFLADASAVQFTRNPHGIAGALKKIGAISQGSIIVAPNASEASHMFFSDGIARIFSLFATHPPLEDRIRAIDPTWDGQFPKTITRRRITEPDPPSRRGARTGPLPLPIPMPSPGGRRPGGRSIPGATLGLAAEEDTATPPPVPRFNRNRFMDTVGRLPSNFAELGEILRSAFSDALLEAASDPFSARAVIYALMMSNDPEVRARQEELIAKRAETGLLVELQRIEAEIRQMPRALWLPLVELTHPALMSMTRRQYEPFRQTIRELTEADNAVSLFEYLINRLIIRGLDRHFGLDRGSRQPRPDSSEIREAAVLLLASLANAGASSPQQARQAFQDGLKRLGITTPIDLPPRDQTGLDQIHAALKVLERIPPELKPTLLEACVAAINSDQRVTIDEAELLRAVAAVLDCPAPPLWADHEAV</sequence>
<keyword evidence="5 13" id="KW-0812">Transmembrane</keyword>
<evidence type="ECO:0000256" key="10">
    <source>
        <dbReference type="ARBA" id="ARBA00023049"/>
    </source>
</evidence>
<dbReference type="STRING" id="575540.Isop_3341"/>
<accession>E8R601</accession>
<evidence type="ECO:0000256" key="2">
    <source>
        <dbReference type="ARBA" id="ARBA00004651"/>
    </source>
</evidence>
<dbReference type="PANTHER" id="PTHR43221">
    <property type="entry name" value="PROTEASE HTPX"/>
    <property type="match status" value="1"/>
</dbReference>
<dbReference type="InterPro" id="IPR001915">
    <property type="entry name" value="Peptidase_M48"/>
</dbReference>
<proteinExistence type="predicted"/>
<dbReference type="Gene3D" id="3.30.2010.10">
    <property type="entry name" value="Metalloproteases ('zincins'), catalytic domain"/>
    <property type="match status" value="1"/>
</dbReference>
<keyword evidence="10" id="KW-0482">Metalloprotease</keyword>
<dbReference type="Proteomes" id="UP000008631">
    <property type="component" value="Chromosome"/>
</dbReference>
<evidence type="ECO:0000259" key="14">
    <source>
        <dbReference type="Pfam" id="PF01435"/>
    </source>
</evidence>
<evidence type="ECO:0000256" key="4">
    <source>
        <dbReference type="ARBA" id="ARBA00022670"/>
    </source>
</evidence>
<gene>
    <name evidence="15" type="ordered locus">Isop_3341</name>
</gene>
<keyword evidence="16" id="KW-1185">Reference proteome</keyword>
<feature type="transmembrane region" description="Helical" evidence="13">
    <location>
        <begin position="195"/>
        <end position="217"/>
    </location>
</feature>
<dbReference type="RefSeq" id="WP_013566191.1">
    <property type="nucleotide sequence ID" value="NC_014962.1"/>
</dbReference>
<evidence type="ECO:0000256" key="6">
    <source>
        <dbReference type="ARBA" id="ARBA00022723"/>
    </source>
</evidence>
<dbReference type="CDD" id="cd07340">
    <property type="entry name" value="M48B_Htpx_like"/>
    <property type="match status" value="1"/>
</dbReference>
<dbReference type="AlphaFoldDB" id="E8R601"/>
<evidence type="ECO:0000256" key="1">
    <source>
        <dbReference type="ARBA" id="ARBA00001947"/>
    </source>
</evidence>
<keyword evidence="11 13" id="KW-0472">Membrane</keyword>
<dbReference type="SUPFAM" id="SSF158682">
    <property type="entry name" value="TerB-like"/>
    <property type="match status" value="1"/>
</dbReference>
<evidence type="ECO:0000256" key="8">
    <source>
        <dbReference type="ARBA" id="ARBA00022833"/>
    </source>
</evidence>
<dbReference type="InterPro" id="IPR029024">
    <property type="entry name" value="TerB-like"/>
</dbReference>
<dbReference type="GO" id="GO:0006508">
    <property type="term" value="P:proteolysis"/>
    <property type="evidence" value="ECO:0007669"/>
    <property type="project" value="UniProtKB-KW"/>
</dbReference>
<dbReference type="KEGG" id="ipa:Isop_3341"/>
<reference key="1">
    <citation type="submission" date="2010-11" db="EMBL/GenBank/DDBJ databases">
        <title>The complete sequence of chromosome of Isophaera pallida ATCC 43644.</title>
        <authorList>
            <consortium name="US DOE Joint Genome Institute (JGI-PGF)"/>
            <person name="Lucas S."/>
            <person name="Copeland A."/>
            <person name="Lapidus A."/>
            <person name="Bruce D."/>
            <person name="Goodwin L."/>
            <person name="Pitluck S."/>
            <person name="Kyrpides N."/>
            <person name="Mavromatis K."/>
            <person name="Pagani I."/>
            <person name="Ivanova N."/>
            <person name="Saunders E."/>
            <person name="Brettin T."/>
            <person name="Detter J.C."/>
            <person name="Han C."/>
            <person name="Tapia R."/>
            <person name="Land M."/>
            <person name="Hauser L."/>
            <person name="Markowitz V."/>
            <person name="Cheng J.-F."/>
            <person name="Hugenholtz P."/>
            <person name="Woyke T."/>
            <person name="Wu D."/>
            <person name="Eisen J.A."/>
        </authorList>
    </citation>
    <scope>NUCLEOTIDE SEQUENCE</scope>
    <source>
        <strain>ATCC 43644</strain>
    </source>
</reference>
<dbReference type="Pfam" id="PF01435">
    <property type="entry name" value="Peptidase_M48"/>
    <property type="match status" value="1"/>
</dbReference>
<evidence type="ECO:0000313" key="16">
    <source>
        <dbReference type="Proteomes" id="UP000008631"/>
    </source>
</evidence>
<evidence type="ECO:0000256" key="3">
    <source>
        <dbReference type="ARBA" id="ARBA00022475"/>
    </source>
</evidence>
<dbReference type="GO" id="GO:0004222">
    <property type="term" value="F:metalloendopeptidase activity"/>
    <property type="evidence" value="ECO:0007669"/>
    <property type="project" value="InterPro"/>
</dbReference>
<evidence type="ECO:0000256" key="11">
    <source>
        <dbReference type="ARBA" id="ARBA00023136"/>
    </source>
</evidence>
<feature type="transmembrane region" description="Helical" evidence="13">
    <location>
        <begin position="237"/>
        <end position="261"/>
    </location>
</feature>
<dbReference type="GO" id="GO:0046872">
    <property type="term" value="F:metal ion binding"/>
    <property type="evidence" value="ECO:0007669"/>
    <property type="project" value="UniProtKB-KW"/>
</dbReference>
<comment type="cofactor">
    <cofactor evidence="1">
        <name>Zn(2+)</name>
        <dbReference type="ChEBI" id="CHEBI:29105"/>
    </cofactor>
</comment>
<dbReference type="HOGENOM" id="CLU_024494_0_0_0"/>
<dbReference type="EMBL" id="CP002353">
    <property type="protein sequence ID" value="ADV63903.1"/>
    <property type="molecule type" value="Genomic_DNA"/>
</dbReference>
<keyword evidence="6" id="KW-0479">Metal-binding</keyword>
<dbReference type="eggNOG" id="COG0501">
    <property type="taxonomic scope" value="Bacteria"/>
</dbReference>
<evidence type="ECO:0000256" key="9">
    <source>
        <dbReference type="ARBA" id="ARBA00022989"/>
    </source>
</evidence>
<evidence type="ECO:0000256" key="5">
    <source>
        <dbReference type="ARBA" id="ARBA00022692"/>
    </source>
</evidence>
<feature type="transmembrane region" description="Helical" evidence="13">
    <location>
        <begin position="18"/>
        <end position="42"/>
    </location>
</feature>
<dbReference type="InParanoid" id="E8R601"/>
<keyword evidence="9 13" id="KW-1133">Transmembrane helix</keyword>